<keyword evidence="2" id="KW-0732">Signal</keyword>
<dbReference type="PANTHER" id="PTHR42928">
    <property type="entry name" value="TRICARBOXYLATE-BINDING PROTEIN"/>
    <property type="match status" value="1"/>
</dbReference>
<dbReference type="InterPro" id="IPR005064">
    <property type="entry name" value="BUG"/>
</dbReference>
<dbReference type="EMBL" id="FKBS01000008">
    <property type="protein sequence ID" value="SAI01101.1"/>
    <property type="molecule type" value="Genomic_DNA"/>
</dbReference>
<sequence length="327" mass="34136">MNTCNQRRLVLCGLALALGAATLGMAPAITHAASGKPIRLIVPFPPGGGGDRLGRLLAGPLGKALGADVVVENQGGANGNIALQNVARAETDGSVLGLTLVDHIGVNPLVYRNLPYDPLKDFKGIGLVLSTPYVMAVPEAGPRTLGEFMNQAKARPGESSIGYPTTNIQIAMLDLQSRSKSELNLIPYRGIAQGLPDMLGGRLSAWVGTSVTMRGYIEGGKVRGLAVTSSERVKVLPEVPTVAESGYPGYQHVSWYGIVAPAGTPDKVVARLNEALNDVLREPAVKDEIERDGATVLGGEAGALMQALEADLERLKPIVASAGIKPQ</sequence>
<dbReference type="Proteomes" id="UP000077037">
    <property type="component" value="Unassembled WGS sequence"/>
</dbReference>
<reference evidence="3 4" key="1">
    <citation type="submission" date="2016-03" db="EMBL/GenBank/DDBJ databases">
        <authorList>
            <consortium name="Pathogen Informatics"/>
        </authorList>
    </citation>
    <scope>NUCLEOTIDE SEQUENCE [LARGE SCALE GENOMIC DNA]</scope>
    <source>
        <strain evidence="3 4">NCTC13364</strain>
    </source>
</reference>
<name>A0A157LWG7_9BORD</name>
<feature type="chain" id="PRO_5007614137" evidence="2">
    <location>
        <begin position="33"/>
        <end position="327"/>
    </location>
</feature>
<comment type="similarity">
    <text evidence="1">Belongs to the UPF0065 (bug) family.</text>
</comment>
<dbReference type="AlphaFoldDB" id="A0A157LWG7"/>
<dbReference type="CDD" id="cd07012">
    <property type="entry name" value="PBP2_Bug_TTT"/>
    <property type="match status" value="1"/>
</dbReference>
<accession>A0A157LWG7</accession>
<dbReference type="OrthoDB" id="8896983at2"/>
<evidence type="ECO:0000313" key="4">
    <source>
        <dbReference type="Proteomes" id="UP000077037"/>
    </source>
</evidence>
<organism evidence="3 4">
    <name type="scientific">Bordetella ansorpii</name>
    <dbReference type="NCBI Taxonomy" id="288768"/>
    <lineage>
        <taxon>Bacteria</taxon>
        <taxon>Pseudomonadati</taxon>
        <taxon>Pseudomonadota</taxon>
        <taxon>Betaproteobacteria</taxon>
        <taxon>Burkholderiales</taxon>
        <taxon>Alcaligenaceae</taxon>
        <taxon>Bordetella</taxon>
    </lineage>
</organism>
<protein>
    <submittedName>
        <fullName evidence="3">Lipoprotein</fullName>
    </submittedName>
</protein>
<dbReference type="Gene3D" id="3.40.190.10">
    <property type="entry name" value="Periplasmic binding protein-like II"/>
    <property type="match status" value="1"/>
</dbReference>
<evidence type="ECO:0000313" key="3">
    <source>
        <dbReference type="EMBL" id="SAI01101.1"/>
    </source>
</evidence>
<feature type="signal peptide" evidence="2">
    <location>
        <begin position="1"/>
        <end position="32"/>
    </location>
</feature>
<proteinExistence type="inferred from homology"/>
<evidence type="ECO:0000256" key="2">
    <source>
        <dbReference type="SAM" id="SignalP"/>
    </source>
</evidence>
<dbReference type="RefSeq" id="WP_066408947.1">
    <property type="nucleotide sequence ID" value="NZ_FKBS01000008.1"/>
</dbReference>
<dbReference type="Pfam" id="PF03401">
    <property type="entry name" value="TctC"/>
    <property type="match status" value="1"/>
</dbReference>
<dbReference type="SUPFAM" id="SSF53850">
    <property type="entry name" value="Periplasmic binding protein-like II"/>
    <property type="match status" value="1"/>
</dbReference>
<dbReference type="PIRSF" id="PIRSF017082">
    <property type="entry name" value="YflP"/>
    <property type="match status" value="1"/>
</dbReference>
<dbReference type="InterPro" id="IPR042100">
    <property type="entry name" value="Bug_dom1"/>
</dbReference>
<evidence type="ECO:0000256" key="1">
    <source>
        <dbReference type="ARBA" id="ARBA00006987"/>
    </source>
</evidence>
<keyword evidence="3" id="KW-0449">Lipoprotein</keyword>
<gene>
    <name evidence="3" type="ORF">SAMEA1982600_00911</name>
</gene>
<dbReference type="PANTHER" id="PTHR42928:SF5">
    <property type="entry name" value="BLR1237 PROTEIN"/>
    <property type="match status" value="1"/>
</dbReference>
<dbReference type="Gene3D" id="3.40.190.150">
    <property type="entry name" value="Bordetella uptake gene, domain 1"/>
    <property type="match status" value="1"/>
</dbReference>